<name>A0ABQ5Q665_9BACT</name>
<reference evidence="2 3" key="1">
    <citation type="journal article" date="2023" name="Antonie Van Leeuwenhoek">
        <title>Mesoterricola silvestris gen. nov., sp. nov., Mesoterricola sediminis sp. nov., Geothrix oryzae sp. nov., Geothrix edaphica sp. nov., Geothrix rubra sp. nov., and Geothrix limicola sp. nov., six novel members of Acidobacteriota isolated from soils.</title>
        <authorList>
            <person name="Itoh H."/>
            <person name="Sugisawa Y."/>
            <person name="Mise K."/>
            <person name="Xu Z."/>
            <person name="Kuniyasu M."/>
            <person name="Ushijima N."/>
            <person name="Kawano K."/>
            <person name="Kobayashi E."/>
            <person name="Shiratori Y."/>
            <person name="Masuda Y."/>
            <person name="Senoo K."/>
        </authorList>
    </citation>
    <scope>NUCLEOTIDE SEQUENCE [LARGE SCALE GENOMIC DNA]</scope>
    <source>
        <strain evidence="2 3">Red803</strain>
    </source>
</reference>
<accession>A0ABQ5Q665</accession>
<dbReference type="EMBL" id="BSDD01000003">
    <property type="protein sequence ID" value="GLH70252.1"/>
    <property type="molecule type" value="Genomic_DNA"/>
</dbReference>
<proteinExistence type="predicted"/>
<evidence type="ECO:0000313" key="2">
    <source>
        <dbReference type="EMBL" id="GLH70252.1"/>
    </source>
</evidence>
<feature type="transmembrane region" description="Helical" evidence="1">
    <location>
        <begin position="208"/>
        <end position="228"/>
    </location>
</feature>
<evidence type="ECO:0000256" key="1">
    <source>
        <dbReference type="SAM" id="Phobius"/>
    </source>
</evidence>
<comment type="caution">
    <text evidence="2">The sequence shown here is derived from an EMBL/GenBank/DDBJ whole genome shotgun (WGS) entry which is preliminary data.</text>
</comment>
<dbReference type="RefSeq" id="WP_285724797.1">
    <property type="nucleotide sequence ID" value="NZ_BSDD01000003.1"/>
</dbReference>
<sequence>MARTPRPTALLWGAFLALSVTAAFLRLRSPGHPVLPWLTGTLLGLLALRLAAMAVDWRRGRLPGTRLLLPAVLLAEGLGLVLPGATPAALRIRMGTALVLESLLLVLAVRALRQAGTSAEGWPEDRIAGAFEAFVPPRAARLMALELVMLGGAIRFLLGGFRDPLPAGFSLHREAFLGSFLPVLPLLIPGDVLLLRVLFSGLPVGLRWLLHLSTVYAVLWLFGLWAGLRRRPHRVTDEAVELNLGPVKSVRLRRDQILAVAPLPEFEDDWARHRHLRGLHRLTTPGPAVLELRLREAVPALGLVGPTAPRDRVAVSVDDPAAFLAALGA</sequence>
<organism evidence="2 3">
    <name type="scientific">Geothrix rubra</name>
    <dbReference type="NCBI Taxonomy" id="2927977"/>
    <lineage>
        <taxon>Bacteria</taxon>
        <taxon>Pseudomonadati</taxon>
        <taxon>Acidobacteriota</taxon>
        <taxon>Holophagae</taxon>
        <taxon>Holophagales</taxon>
        <taxon>Holophagaceae</taxon>
        <taxon>Geothrix</taxon>
    </lineage>
</organism>
<keyword evidence="1" id="KW-1133">Transmembrane helix</keyword>
<evidence type="ECO:0000313" key="3">
    <source>
        <dbReference type="Proteomes" id="UP001165089"/>
    </source>
</evidence>
<feature type="transmembrane region" description="Helical" evidence="1">
    <location>
        <begin position="180"/>
        <end position="202"/>
    </location>
</feature>
<feature type="transmembrane region" description="Helical" evidence="1">
    <location>
        <begin position="67"/>
        <end position="86"/>
    </location>
</feature>
<keyword evidence="3" id="KW-1185">Reference proteome</keyword>
<gene>
    <name evidence="2" type="ORF">GETHPA_17850</name>
</gene>
<protein>
    <submittedName>
        <fullName evidence="2">Uncharacterized protein</fullName>
    </submittedName>
</protein>
<keyword evidence="1" id="KW-0472">Membrane</keyword>
<keyword evidence="1" id="KW-0812">Transmembrane</keyword>
<feature type="transmembrane region" description="Helical" evidence="1">
    <location>
        <begin position="38"/>
        <end position="55"/>
    </location>
</feature>
<dbReference type="Proteomes" id="UP001165089">
    <property type="component" value="Unassembled WGS sequence"/>
</dbReference>